<dbReference type="Proteomes" id="UP000247903">
    <property type="component" value="Unassembled WGS sequence"/>
</dbReference>
<feature type="binding site" description="type 1 copper site" evidence="14">
    <location>
        <position position="164"/>
    </location>
    <ligand>
        <name>Cu cation</name>
        <dbReference type="ChEBI" id="CHEBI:23378"/>
        <label>1</label>
    </ligand>
</feature>
<comment type="cofactor">
    <cofactor evidence="2 14">
        <name>Cu(2+)</name>
        <dbReference type="ChEBI" id="CHEBI:29036"/>
    </cofactor>
</comment>
<evidence type="ECO:0000256" key="2">
    <source>
        <dbReference type="ARBA" id="ARBA00001973"/>
    </source>
</evidence>
<evidence type="ECO:0000256" key="11">
    <source>
        <dbReference type="ARBA" id="ARBA00023004"/>
    </source>
</evidence>
<evidence type="ECO:0000313" key="17">
    <source>
        <dbReference type="EMBL" id="PXY40627.1"/>
    </source>
</evidence>
<evidence type="ECO:0000313" key="18">
    <source>
        <dbReference type="Proteomes" id="UP000247903"/>
    </source>
</evidence>
<dbReference type="PROSITE" id="PS51007">
    <property type="entry name" value="CYTC"/>
    <property type="match status" value="1"/>
</dbReference>
<dbReference type="InterPro" id="IPR036909">
    <property type="entry name" value="Cyt_c-like_dom_sf"/>
</dbReference>
<dbReference type="GO" id="GO:0009055">
    <property type="term" value="F:electron transfer activity"/>
    <property type="evidence" value="ECO:0007669"/>
    <property type="project" value="InterPro"/>
</dbReference>
<protein>
    <recommendedName>
        <fullName evidence="6">Copper-containing nitrite reductase</fullName>
        <ecNumber evidence="5">1.7.2.1</ecNumber>
    </recommendedName>
</protein>
<name>A0A2V4BPD9_9FLAO</name>
<dbReference type="GO" id="GO:0020037">
    <property type="term" value="F:heme binding"/>
    <property type="evidence" value="ECO:0007669"/>
    <property type="project" value="InterPro"/>
</dbReference>
<dbReference type="PANTHER" id="PTHR35008:SF8">
    <property type="entry name" value="ALCOHOL DEHYDROGENASE CYTOCHROME C SUBUNIT"/>
    <property type="match status" value="1"/>
</dbReference>
<evidence type="ECO:0000256" key="14">
    <source>
        <dbReference type="PIRSR" id="PIRSR601287-1"/>
    </source>
</evidence>
<dbReference type="UniPathway" id="UPA00652">
    <property type="reaction ID" value="UER00707"/>
</dbReference>
<evidence type="ECO:0000256" key="13">
    <source>
        <dbReference type="ARBA" id="ARBA00049340"/>
    </source>
</evidence>
<dbReference type="SUPFAM" id="SSF46626">
    <property type="entry name" value="Cytochrome c"/>
    <property type="match status" value="1"/>
</dbReference>
<dbReference type="FunFam" id="2.60.40.420:FF:000093">
    <property type="entry name" value="Copper-containing nitrite reductase"/>
    <property type="match status" value="1"/>
</dbReference>
<dbReference type="InterPro" id="IPR001287">
    <property type="entry name" value="NO2-reductase_Cu"/>
</dbReference>
<evidence type="ECO:0000256" key="7">
    <source>
        <dbReference type="ARBA" id="ARBA00022617"/>
    </source>
</evidence>
<evidence type="ECO:0000256" key="6">
    <source>
        <dbReference type="ARBA" id="ARBA00017290"/>
    </source>
</evidence>
<evidence type="ECO:0000259" key="16">
    <source>
        <dbReference type="PROSITE" id="PS51007"/>
    </source>
</evidence>
<comment type="cofactor">
    <cofactor evidence="1 14">
        <name>Cu(+)</name>
        <dbReference type="ChEBI" id="CHEBI:49552"/>
    </cofactor>
</comment>
<comment type="catalytic activity">
    <reaction evidence="13">
        <text>nitric oxide + Fe(III)-[cytochrome c] + H2O = Fe(II)-[cytochrome c] + nitrite + 2 H(+)</text>
        <dbReference type="Rhea" id="RHEA:15233"/>
        <dbReference type="Rhea" id="RHEA-COMP:10350"/>
        <dbReference type="Rhea" id="RHEA-COMP:14399"/>
        <dbReference type="ChEBI" id="CHEBI:15377"/>
        <dbReference type="ChEBI" id="CHEBI:15378"/>
        <dbReference type="ChEBI" id="CHEBI:16301"/>
        <dbReference type="ChEBI" id="CHEBI:16480"/>
        <dbReference type="ChEBI" id="CHEBI:29033"/>
        <dbReference type="ChEBI" id="CHEBI:29034"/>
        <dbReference type="EC" id="1.7.2.1"/>
    </reaction>
</comment>
<dbReference type="EMBL" id="QJHK01000009">
    <property type="protein sequence ID" value="PXY40627.1"/>
    <property type="molecule type" value="Genomic_DNA"/>
</dbReference>
<dbReference type="InterPro" id="IPR008972">
    <property type="entry name" value="Cupredoxin"/>
</dbReference>
<feature type="binding site" description="type 1 copper site" evidence="14">
    <location>
        <position position="172"/>
    </location>
    <ligand>
        <name>Cu cation</name>
        <dbReference type="ChEBI" id="CHEBI:23378"/>
        <label>1</label>
    </ligand>
</feature>
<feature type="binding site" description="type 1 copper site" evidence="14">
    <location>
        <position position="318"/>
    </location>
    <ligand>
        <name>Cu cation</name>
        <dbReference type="ChEBI" id="CHEBI:23378"/>
        <label>1</label>
    </ligand>
</feature>
<evidence type="ECO:0000256" key="10">
    <source>
        <dbReference type="ARBA" id="ARBA00023002"/>
    </source>
</evidence>
<dbReference type="GO" id="GO:0019333">
    <property type="term" value="P:denitrification pathway"/>
    <property type="evidence" value="ECO:0007669"/>
    <property type="project" value="UniProtKB-UniPathway"/>
</dbReference>
<keyword evidence="12 14" id="KW-0186">Copper</keyword>
<dbReference type="AlphaFoldDB" id="A0A2V4BPD9"/>
<evidence type="ECO:0000256" key="8">
    <source>
        <dbReference type="ARBA" id="ARBA00022723"/>
    </source>
</evidence>
<evidence type="ECO:0000256" key="9">
    <source>
        <dbReference type="ARBA" id="ARBA00022737"/>
    </source>
</evidence>
<dbReference type="RefSeq" id="WP_110306887.1">
    <property type="nucleotide sequence ID" value="NZ_QJHK01000009.1"/>
</dbReference>
<dbReference type="GO" id="GO:0005507">
    <property type="term" value="F:copper ion binding"/>
    <property type="evidence" value="ECO:0007669"/>
    <property type="project" value="InterPro"/>
</dbReference>
<keyword evidence="8 14" id="KW-0479">Metal-binding</keyword>
<keyword evidence="10" id="KW-0560">Oxidoreductase</keyword>
<keyword evidence="9" id="KW-0677">Repeat</keyword>
<dbReference type="Pfam" id="PF07732">
    <property type="entry name" value="Cu-oxidase_3"/>
    <property type="match status" value="1"/>
</dbReference>
<dbReference type="SUPFAM" id="SSF49503">
    <property type="entry name" value="Cupredoxins"/>
    <property type="match status" value="2"/>
</dbReference>
<evidence type="ECO:0000256" key="5">
    <source>
        <dbReference type="ARBA" id="ARBA00011882"/>
    </source>
</evidence>
<feature type="binding site" description="type 1 copper site" evidence="14">
    <location>
        <position position="163"/>
    </location>
    <ligand>
        <name>Cu cation</name>
        <dbReference type="ChEBI" id="CHEBI:23378"/>
        <label>1</label>
    </ligand>
</feature>
<accession>A0A2V4BPD9</accession>
<comment type="subunit">
    <text evidence="4">Homotrimer.</text>
</comment>
<dbReference type="Gene3D" id="1.10.760.10">
    <property type="entry name" value="Cytochrome c-like domain"/>
    <property type="match status" value="1"/>
</dbReference>
<dbReference type="InterPro" id="IPR011707">
    <property type="entry name" value="Cu-oxidase-like_N"/>
</dbReference>
<dbReference type="PRINTS" id="PR00695">
    <property type="entry name" value="CUNO2RDTASE"/>
</dbReference>
<evidence type="ECO:0000256" key="4">
    <source>
        <dbReference type="ARBA" id="ARBA00011233"/>
    </source>
</evidence>
<reference evidence="17 18" key="1">
    <citation type="submission" date="2018-05" db="EMBL/GenBank/DDBJ databases">
        <title>Flavobacterium sp. strain IMCC34759, incomplete genome.</title>
        <authorList>
            <person name="Joung Y."/>
            <person name="Cho J."/>
        </authorList>
    </citation>
    <scope>NUCLEOTIDE SEQUENCE [LARGE SCALE GENOMIC DNA]</scope>
    <source>
        <strain evidence="17 18">IMCC34759</strain>
    </source>
</reference>
<dbReference type="CDD" id="cd11020">
    <property type="entry name" value="CuRO_1_CuNIR"/>
    <property type="match status" value="1"/>
</dbReference>
<comment type="similarity">
    <text evidence="3">Belongs to the multicopper oxidase family.</text>
</comment>
<organism evidence="17 18">
    <name type="scientific">Flavobacterium cheongpyeongense</name>
    <dbReference type="NCBI Taxonomy" id="2212651"/>
    <lineage>
        <taxon>Bacteria</taxon>
        <taxon>Pseudomonadati</taxon>
        <taxon>Bacteroidota</taxon>
        <taxon>Flavobacteriia</taxon>
        <taxon>Flavobacteriales</taxon>
        <taxon>Flavobacteriaceae</taxon>
        <taxon>Flavobacterium</taxon>
    </lineage>
</organism>
<dbReference type="PROSITE" id="PS51257">
    <property type="entry name" value="PROKAR_LIPOPROTEIN"/>
    <property type="match status" value="1"/>
</dbReference>
<evidence type="ECO:0000256" key="12">
    <source>
        <dbReference type="ARBA" id="ARBA00023008"/>
    </source>
</evidence>
<dbReference type="Pfam" id="PF00034">
    <property type="entry name" value="Cytochrom_C"/>
    <property type="match status" value="1"/>
</dbReference>
<evidence type="ECO:0000256" key="3">
    <source>
        <dbReference type="ARBA" id="ARBA00010609"/>
    </source>
</evidence>
<keyword evidence="11 15" id="KW-0408">Iron</keyword>
<dbReference type="EC" id="1.7.2.1" evidence="5"/>
<dbReference type="GO" id="GO:0050421">
    <property type="term" value="F:nitrite reductase (NO-forming) activity"/>
    <property type="evidence" value="ECO:0007669"/>
    <property type="project" value="UniProtKB-EC"/>
</dbReference>
<comment type="caution">
    <text evidence="17">The sequence shown here is derived from an EMBL/GenBank/DDBJ whole genome shotgun (WGS) entry which is preliminary data.</text>
</comment>
<dbReference type="InterPro" id="IPR051459">
    <property type="entry name" value="Cytochrome_c-type_DH"/>
</dbReference>
<keyword evidence="18" id="KW-1185">Reference proteome</keyword>
<dbReference type="Gene3D" id="2.60.40.420">
    <property type="entry name" value="Cupredoxins - blue copper proteins"/>
    <property type="match status" value="2"/>
</dbReference>
<keyword evidence="7 15" id="KW-0349">Heme</keyword>
<feature type="binding site" description="type 1 copper site" evidence="14">
    <location>
        <position position="177"/>
    </location>
    <ligand>
        <name>Cu cation</name>
        <dbReference type="ChEBI" id="CHEBI:23378"/>
        <label>1</label>
    </ligand>
</feature>
<evidence type="ECO:0000256" key="15">
    <source>
        <dbReference type="PROSITE-ProRule" id="PRU00433"/>
    </source>
</evidence>
<proteinExistence type="inferred from homology"/>
<dbReference type="OrthoDB" id="9811395at2"/>
<feature type="binding site" description="type 1 copper site" evidence="14">
    <location>
        <position position="123"/>
    </location>
    <ligand>
        <name>Cu cation</name>
        <dbReference type="ChEBI" id="CHEBI:23378"/>
        <label>1</label>
    </ligand>
</feature>
<dbReference type="PANTHER" id="PTHR35008">
    <property type="entry name" value="BLL4482 PROTEIN-RELATED"/>
    <property type="match status" value="1"/>
</dbReference>
<sequence length="494" mass="53465">MKTSVKLNRQIRGFFIMLLVLVGFFSCKRGSDEAKNYQNIEAKGQQTAELTAPPFVPKAVGDREATKLVVNMEIKEIEGEMVDGVKYTYWTFGGSVPGSFIRTRVGDEVEFHLKNHPDNKMPHNIDLHAVTGPGGGATSSLVAPGHEKVFSFKTLNPGLYVYHCATAPVGMHIANGMYGLILVEPEGGLPPVDKEYYIMQGDFYTKGSYGEQGSQPFDMDKAIKEQADYVVFNGKVGALAGDKSLTAKVGETVRIYMGNGGPNLVSSFHVIGEIFDKVHIEGGDMINENVQTTLIPAGGSAIVEFKVDVPGTFILVDHSIFRAFNKGALGMLKVEGEENKKLYSGTIQDGIYLPEGGTIQGMPKGKAVPKTTVAKTVPEQIKAGKELFDRTCYACHQSEGQGIPNAFPPLAKSDYLNANPDRAIGAVLHGLSGEITVNGKKFNNVMTSQNLTDEQAADVLTYIYNSWGNNKTVITPAKVKAVRAKPAPKVAQEH</sequence>
<feature type="domain" description="Cytochrome c" evidence="16">
    <location>
        <begin position="379"/>
        <end position="467"/>
    </location>
</feature>
<dbReference type="CDD" id="cd04208">
    <property type="entry name" value="CuRO_2_CuNIR"/>
    <property type="match status" value="1"/>
</dbReference>
<gene>
    <name evidence="17" type="primary">nirK</name>
    <name evidence="17" type="ORF">DMB65_12015</name>
</gene>
<dbReference type="InterPro" id="IPR009056">
    <property type="entry name" value="Cyt_c-like_dom"/>
</dbReference>
<dbReference type="NCBIfam" id="TIGR02376">
    <property type="entry name" value="Cu_nitrite_red"/>
    <property type="match status" value="1"/>
</dbReference>
<evidence type="ECO:0000256" key="1">
    <source>
        <dbReference type="ARBA" id="ARBA00001960"/>
    </source>
</evidence>
<feature type="binding site" description="type 1 copper site" evidence="14">
    <location>
        <position position="128"/>
    </location>
    <ligand>
        <name>Cu cation</name>
        <dbReference type="ChEBI" id="CHEBI:23378"/>
        <label>1</label>
    </ligand>
</feature>